<evidence type="ECO:0000259" key="3">
    <source>
        <dbReference type="Pfam" id="PF02517"/>
    </source>
</evidence>
<feature type="region of interest" description="Disordered" evidence="1">
    <location>
        <begin position="1"/>
        <end position="56"/>
    </location>
</feature>
<feature type="domain" description="CAAX prenyl protease 2/Lysostaphin resistance protein A-like" evidence="3">
    <location>
        <begin position="305"/>
        <end position="403"/>
    </location>
</feature>
<dbReference type="GeneID" id="10509866"/>
<feature type="transmembrane region" description="Helical" evidence="2">
    <location>
        <begin position="364"/>
        <end position="386"/>
    </location>
</feature>
<accession>F0Z994</accession>
<gene>
    <name evidence="4" type="ORF">DICPUDRAFT_147735</name>
</gene>
<dbReference type="eggNOG" id="ENOG502RGQ0">
    <property type="taxonomic scope" value="Eukaryota"/>
</dbReference>
<dbReference type="GO" id="GO:0004175">
    <property type="term" value="F:endopeptidase activity"/>
    <property type="evidence" value="ECO:0007669"/>
    <property type="project" value="UniProtKB-ARBA"/>
</dbReference>
<dbReference type="PANTHER" id="PTHR36435">
    <property type="entry name" value="SLR1288 PROTEIN"/>
    <property type="match status" value="1"/>
</dbReference>
<feature type="transmembrane region" description="Helical" evidence="2">
    <location>
        <begin position="391"/>
        <end position="410"/>
    </location>
</feature>
<dbReference type="InParanoid" id="F0Z994"/>
<dbReference type="PANTHER" id="PTHR36435:SF1">
    <property type="entry name" value="CAAX AMINO TERMINAL PROTEASE FAMILY PROTEIN"/>
    <property type="match status" value="1"/>
</dbReference>
<dbReference type="OrthoDB" id="271604at2759"/>
<dbReference type="Pfam" id="PF02517">
    <property type="entry name" value="Rce1-like"/>
    <property type="match status" value="1"/>
</dbReference>
<evidence type="ECO:0000313" key="4">
    <source>
        <dbReference type="EMBL" id="EGC39541.1"/>
    </source>
</evidence>
<dbReference type="GO" id="GO:0080120">
    <property type="term" value="P:CAAX-box protein maturation"/>
    <property type="evidence" value="ECO:0007669"/>
    <property type="project" value="UniProtKB-ARBA"/>
</dbReference>
<dbReference type="RefSeq" id="XP_003283988.1">
    <property type="nucleotide sequence ID" value="XM_003283940.1"/>
</dbReference>
<sequence length="444" mass="51045">MKKHHIIKNRSSGGGGGGSDIDLDDNPLKTTTIKNKNKNNKNNNNPPKNNNKKNAKHIDNIKNSDDQQNNNEHILLNDNNIYDNNHTNNSIDNSGFDSDTTDTDENYSENESNSIDNDNYNNNNDNDNDNNSKFGSKFLNLIAIIEGVCRVLELVFVSNIINYIIIFIIEPIIIFFSPEKSIVQQKESSPQDLTNTTTTAPINTSSSSLPTITNNQILFISLVLNIFYILIRFNSLLSLKSIKNSINYNKRIKQSLTNNNKNKQQQLHQNVYTLKTPKCQASPKEFLTFSELKSQFYNNVSNIDFYKIIVFVLVGPIYEELLFRGVVFYSMVKRCKNLFICILVPSVLFGVFHLLNLIHGYFSIYYVFAQTVVGIGFGMNSSLFFYRDQTIYTPIIIHIFNNMLSILMPTHITLDIYLILFLILIYQILFLYTQFINNFKKVEY</sequence>
<dbReference type="VEuPathDB" id="AmoebaDB:DICPUDRAFT_147735"/>
<proteinExistence type="predicted"/>
<dbReference type="FunCoup" id="F0Z994">
    <property type="interactions" value="937"/>
</dbReference>
<evidence type="ECO:0000313" key="5">
    <source>
        <dbReference type="Proteomes" id="UP000001064"/>
    </source>
</evidence>
<dbReference type="InterPro" id="IPR052710">
    <property type="entry name" value="CAAX_protease"/>
</dbReference>
<feature type="transmembrane region" description="Helical" evidence="2">
    <location>
        <begin position="160"/>
        <end position="178"/>
    </location>
</feature>
<evidence type="ECO:0000256" key="2">
    <source>
        <dbReference type="SAM" id="Phobius"/>
    </source>
</evidence>
<feature type="region of interest" description="Disordered" evidence="1">
    <location>
        <begin position="78"/>
        <end position="128"/>
    </location>
</feature>
<keyword evidence="2" id="KW-0812">Transmembrane</keyword>
<feature type="compositionally biased region" description="Acidic residues" evidence="1">
    <location>
        <begin position="99"/>
        <end position="108"/>
    </location>
</feature>
<name>F0Z994_DICPU</name>
<feature type="transmembrane region" description="Helical" evidence="2">
    <location>
        <begin position="416"/>
        <end position="435"/>
    </location>
</feature>
<dbReference type="EMBL" id="GL870956">
    <property type="protein sequence ID" value="EGC39541.1"/>
    <property type="molecule type" value="Genomic_DNA"/>
</dbReference>
<keyword evidence="5" id="KW-1185">Reference proteome</keyword>
<feature type="compositionally biased region" description="Low complexity" evidence="1">
    <location>
        <begin position="78"/>
        <end position="89"/>
    </location>
</feature>
<dbReference type="OMA" id="RDQTIYT"/>
<keyword evidence="2" id="KW-1133">Transmembrane helix</keyword>
<keyword evidence="2" id="KW-0472">Membrane</keyword>
<evidence type="ECO:0000256" key="1">
    <source>
        <dbReference type="SAM" id="MobiDB-lite"/>
    </source>
</evidence>
<dbReference type="Proteomes" id="UP000001064">
    <property type="component" value="Unassembled WGS sequence"/>
</dbReference>
<dbReference type="KEGG" id="dpp:DICPUDRAFT_147735"/>
<reference evidence="5" key="1">
    <citation type="journal article" date="2011" name="Genome Biol.">
        <title>Comparative genomics of the social amoebae Dictyostelium discoideum and Dictyostelium purpureum.</title>
        <authorList>
            <consortium name="US DOE Joint Genome Institute (JGI-PGF)"/>
            <person name="Sucgang R."/>
            <person name="Kuo A."/>
            <person name="Tian X."/>
            <person name="Salerno W."/>
            <person name="Parikh A."/>
            <person name="Feasley C.L."/>
            <person name="Dalin E."/>
            <person name="Tu H."/>
            <person name="Huang E."/>
            <person name="Barry K."/>
            <person name="Lindquist E."/>
            <person name="Shapiro H."/>
            <person name="Bruce D."/>
            <person name="Schmutz J."/>
            <person name="Salamov A."/>
            <person name="Fey P."/>
            <person name="Gaudet P."/>
            <person name="Anjard C."/>
            <person name="Babu M.M."/>
            <person name="Basu S."/>
            <person name="Bushmanova Y."/>
            <person name="van der Wel H."/>
            <person name="Katoh-Kurasawa M."/>
            <person name="Dinh C."/>
            <person name="Coutinho P.M."/>
            <person name="Saito T."/>
            <person name="Elias M."/>
            <person name="Schaap P."/>
            <person name="Kay R.R."/>
            <person name="Henrissat B."/>
            <person name="Eichinger L."/>
            <person name="Rivero F."/>
            <person name="Putnam N.H."/>
            <person name="West C.M."/>
            <person name="Loomis W.F."/>
            <person name="Chisholm R.L."/>
            <person name="Shaulsky G."/>
            <person name="Strassmann J.E."/>
            <person name="Queller D.C."/>
            <person name="Kuspa A."/>
            <person name="Grigoriev I.V."/>
        </authorList>
    </citation>
    <scope>NUCLEOTIDE SEQUENCE [LARGE SCALE GENOMIC DNA]</scope>
    <source>
        <strain evidence="5">QSDP1</strain>
    </source>
</reference>
<feature type="transmembrane region" description="Helical" evidence="2">
    <location>
        <begin position="338"/>
        <end position="358"/>
    </location>
</feature>
<organism evidence="4 5">
    <name type="scientific">Dictyostelium purpureum</name>
    <name type="common">Slime mold</name>
    <dbReference type="NCBI Taxonomy" id="5786"/>
    <lineage>
        <taxon>Eukaryota</taxon>
        <taxon>Amoebozoa</taxon>
        <taxon>Evosea</taxon>
        <taxon>Eumycetozoa</taxon>
        <taxon>Dictyostelia</taxon>
        <taxon>Dictyosteliales</taxon>
        <taxon>Dictyosteliaceae</taxon>
        <taxon>Dictyostelium</taxon>
    </lineage>
</organism>
<feature type="transmembrane region" description="Helical" evidence="2">
    <location>
        <begin position="217"/>
        <end position="237"/>
    </location>
</feature>
<feature type="compositionally biased region" description="Low complexity" evidence="1">
    <location>
        <begin position="109"/>
        <end position="128"/>
    </location>
</feature>
<feature type="compositionally biased region" description="Low complexity" evidence="1">
    <location>
        <begin position="28"/>
        <end position="49"/>
    </location>
</feature>
<protein>
    <recommendedName>
        <fullName evidence="3">CAAX prenyl protease 2/Lysostaphin resistance protein A-like domain-containing protein</fullName>
    </recommendedName>
</protein>
<dbReference type="InterPro" id="IPR003675">
    <property type="entry name" value="Rce1/LyrA-like_dom"/>
</dbReference>
<dbReference type="AlphaFoldDB" id="F0Z994"/>